<dbReference type="Gene3D" id="3.40.630.30">
    <property type="match status" value="1"/>
</dbReference>
<organism evidence="4 5">
    <name type="scientific">Geodermatophilus arenarius</name>
    <dbReference type="NCBI Taxonomy" id="1137990"/>
    <lineage>
        <taxon>Bacteria</taxon>
        <taxon>Bacillati</taxon>
        <taxon>Actinomycetota</taxon>
        <taxon>Actinomycetes</taxon>
        <taxon>Geodermatophilales</taxon>
        <taxon>Geodermatophilaceae</taxon>
        <taxon>Geodermatophilus</taxon>
    </lineage>
</organism>
<dbReference type="RefSeq" id="WP_387988665.1">
    <property type="nucleotide sequence ID" value="NZ_JBHSGR010000010.1"/>
</dbReference>
<dbReference type="InterPro" id="IPR000182">
    <property type="entry name" value="GNAT_dom"/>
</dbReference>
<feature type="domain" description="N-acetyltransferase" evidence="3">
    <location>
        <begin position="1"/>
        <end position="154"/>
    </location>
</feature>
<protein>
    <submittedName>
        <fullName evidence="4">GNAT family N-acetyltransferase</fullName>
    </submittedName>
</protein>
<proteinExistence type="predicted"/>
<dbReference type="InterPro" id="IPR016181">
    <property type="entry name" value="Acyl_CoA_acyltransferase"/>
</dbReference>
<dbReference type="PANTHER" id="PTHR43877:SF2">
    <property type="entry name" value="AMINOALKYLPHOSPHONATE N-ACETYLTRANSFERASE-RELATED"/>
    <property type="match status" value="1"/>
</dbReference>
<gene>
    <name evidence="4" type="ORF">ACFO3M_11190</name>
</gene>
<name>A0ABV9LIG2_9ACTN</name>
<dbReference type="PANTHER" id="PTHR43877">
    <property type="entry name" value="AMINOALKYLPHOSPHONATE N-ACETYLTRANSFERASE-RELATED-RELATED"/>
    <property type="match status" value="1"/>
</dbReference>
<dbReference type="CDD" id="cd04301">
    <property type="entry name" value="NAT_SF"/>
    <property type="match status" value="1"/>
</dbReference>
<dbReference type="PROSITE" id="PS51186">
    <property type="entry name" value="GNAT"/>
    <property type="match status" value="1"/>
</dbReference>
<dbReference type="Proteomes" id="UP001596025">
    <property type="component" value="Unassembled WGS sequence"/>
</dbReference>
<dbReference type="EMBL" id="JBHSGR010000010">
    <property type="protein sequence ID" value="MFC4693948.1"/>
    <property type="molecule type" value="Genomic_DNA"/>
</dbReference>
<evidence type="ECO:0000313" key="4">
    <source>
        <dbReference type="EMBL" id="MFC4693948.1"/>
    </source>
</evidence>
<evidence type="ECO:0000313" key="5">
    <source>
        <dbReference type="Proteomes" id="UP001596025"/>
    </source>
</evidence>
<comment type="caution">
    <text evidence="4">The sequence shown here is derived from an EMBL/GenBank/DDBJ whole genome shotgun (WGS) entry which is preliminary data.</text>
</comment>
<dbReference type="InterPro" id="IPR050832">
    <property type="entry name" value="Bact_Acetyltransf"/>
</dbReference>
<evidence type="ECO:0000256" key="1">
    <source>
        <dbReference type="ARBA" id="ARBA00022679"/>
    </source>
</evidence>
<dbReference type="SUPFAM" id="SSF55729">
    <property type="entry name" value="Acyl-CoA N-acyltransferases (Nat)"/>
    <property type="match status" value="1"/>
</dbReference>
<evidence type="ECO:0000256" key="2">
    <source>
        <dbReference type="ARBA" id="ARBA00023315"/>
    </source>
</evidence>
<evidence type="ECO:0000259" key="3">
    <source>
        <dbReference type="PROSITE" id="PS51186"/>
    </source>
</evidence>
<keyword evidence="1" id="KW-0808">Transferase</keyword>
<keyword evidence="5" id="KW-1185">Reference proteome</keyword>
<dbReference type="Pfam" id="PF00583">
    <property type="entry name" value="Acetyltransf_1"/>
    <property type="match status" value="1"/>
</dbReference>
<sequence length="156" mass="16386">MTVLLEPAAWDDDEVRRLTTAQQAELRARYGGDGEPGTPPSAADVSVVLVARDPDGTAVGCGALRALGDGAAEVKRMYVAPEARGRGVSKLVLAGLEAAARERGWTTLRLETGPRQPEAIALYEGAGYRPIPAFGAYVDAPDAGCSLYYERDLGPA</sequence>
<reference evidence="5" key="1">
    <citation type="journal article" date="2019" name="Int. J. Syst. Evol. Microbiol.">
        <title>The Global Catalogue of Microorganisms (GCM) 10K type strain sequencing project: providing services to taxonomists for standard genome sequencing and annotation.</title>
        <authorList>
            <consortium name="The Broad Institute Genomics Platform"/>
            <consortium name="The Broad Institute Genome Sequencing Center for Infectious Disease"/>
            <person name="Wu L."/>
            <person name="Ma J."/>
        </authorList>
    </citation>
    <scope>NUCLEOTIDE SEQUENCE [LARGE SCALE GENOMIC DNA]</scope>
    <source>
        <strain evidence="5">CCUG 62763</strain>
    </source>
</reference>
<accession>A0ABV9LIG2</accession>
<keyword evidence="2" id="KW-0012">Acyltransferase</keyword>